<name>A0A368VPB5_9BACL</name>
<dbReference type="EMBL" id="QPJD01000015">
    <property type="protein sequence ID" value="RCW42712.1"/>
    <property type="molecule type" value="Genomic_DNA"/>
</dbReference>
<gene>
    <name evidence="1" type="ORF">DFP97_115145</name>
</gene>
<dbReference type="InterPro" id="IPR027417">
    <property type="entry name" value="P-loop_NTPase"/>
</dbReference>
<evidence type="ECO:0000313" key="1">
    <source>
        <dbReference type="EMBL" id="RCW42712.1"/>
    </source>
</evidence>
<reference evidence="1 2" key="1">
    <citation type="submission" date="2018-07" db="EMBL/GenBank/DDBJ databases">
        <title>Genomic Encyclopedia of Type Strains, Phase III (KMG-III): the genomes of soil and plant-associated and newly described type strains.</title>
        <authorList>
            <person name="Whitman W."/>
        </authorList>
    </citation>
    <scope>NUCLEOTIDE SEQUENCE [LARGE SCALE GENOMIC DNA]</scope>
    <source>
        <strain evidence="1 2">CECT 7506</strain>
    </source>
</reference>
<dbReference type="SUPFAM" id="SSF53795">
    <property type="entry name" value="PEP carboxykinase-like"/>
    <property type="match status" value="1"/>
</dbReference>
<dbReference type="SUPFAM" id="SSF52540">
    <property type="entry name" value="P-loop containing nucleoside triphosphate hydrolases"/>
    <property type="match status" value="1"/>
</dbReference>
<dbReference type="Proteomes" id="UP000252415">
    <property type="component" value="Unassembled WGS sequence"/>
</dbReference>
<sequence>MLKTESQTIYNSFGLRIESYIPLPELPLSEEHTHLGNEKVTVTMKDLTSLWNEFAQTDEYFTVRDNQVLIRVPDTAIFCIRNGESIIVSPYEGSEEDKIRLYILGTCMGVILMQKRILPLHGSAIAINGKAYAIIGVSGAGKSTLASILLNKGYKLLSDDLIAVTLTQDHIPMVMPAYPQQKMWQETIDQLGMSSTDFQPLFDRETKFAVPVPSRFCEHPLPLAGVFELVKTETNAALEPINGLVRFHTLLQHTFRSFLIERLNLMEWHFSTLAQFANRMDMYQLQRPSSGFTAHELAQLLLNTIHKEEL</sequence>
<dbReference type="OrthoDB" id="5430844at2"/>
<evidence type="ECO:0000313" key="2">
    <source>
        <dbReference type="Proteomes" id="UP000252415"/>
    </source>
</evidence>
<accession>A0A368VPB5</accession>
<organism evidence="1 2">
    <name type="scientific">Paenibacillus prosopidis</name>
    <dbReference type="NCBI Taxonomy" id="630520"/>
    <lineage>
        <taxon>Bacteria</taxon>
        <taxon>Bacillati</taxon>
        <taxon>Bacillota</taxon>
        <taxon>Bacilli</taxon>
        <taxon>Bacillales</taxon>
        <taxon>Paenibacillaceae</taxon>
        <taxon>Paenibacillus</taxon>
    </lineage>
</organism>
<dbReference type="AlphaFoldDB" id="A0A368VPB5"/>
<comment type="caution">
    <text evidence="1">The sequence shown here is derived from an EMBL/GenBank/DDBJ whole genome shotgun (WGS) entry which is preliminary data.</text>
</comment>
<protein>
    <recommendedName>
        <fullName evidence="3">Aldolase</fullName>
    </recommendedName>
</protein>
<evidence type="ECO:0008006" key="3">
    <source>
        <dbReference type="Google" id="ProtNLM"/>
    </source>
</evidence>
<keyword evidence="2" id="KW-1185">Reference proteome</keyword>
<dbReference type="RefSeq" id="WP_114382494.1">
    <property type="nucleotide sequence ID" value="NZ_QPJD01000015.1"/>
</dbReference>
<dbReference type="Gene3D" id="3.40.50.300">
    <property type="entry name" value="P-loop containing nucleotide triphosphate hydrolases"/>
    <property type="match status" value="1"/>
</dbReference>
<proteinExistence type="predicted"/>